<evidence type="ECO:0000313" key="3">
    <source>
        <dbReference type="Proteomes" id="UP000318405"/>
    </source>
</evidence>
<comment type="caution">
    <text evidence="2">The sequence shown here is derived from an EMBL/GenBank/DDBJ whole genome shotgun (WGS) entry which is preliminary data.</text>
</comment>
<dbReference type="InterPro" id="IPR002878">
    <property type="entry name" value="ChsH2_C"/>
</dbReference>
<name>A0A556AWI8_9BURK</name>
<feature type="domain" description="ChsH2 C-terminal OB-fold" evidence="1">
    <location>
        <begin position="59"/>
        <end position="116"/>
    </location>
</feature>
<protein>
    <recommendedName>
        <fullName evidence="1">ChsH2 C-terminal OB-fold domain-containing protein</fullName>
    </recommendedName>
</protein>
<sequence length="136" mass="14069">MTQPADPVQPAMYVDAGDGTLDLLFLECGHCGSLSFPASAYGCRQCGAPAEAGRTARRPGRARLRQFATVHQNLSPALPAPYVVGELELAPGLVEEGVLGVADEAGLQPGMAMRAVPVTTADGRYACRFVPAGEAA</sequence>
<dbReference type="SUPFAM" id="SSF50249">
    <property type="entry name" value="Nucleic acid-binding proteins"/>
    <property type="match status" value="1"/>
</dbReference>
<dbReference type="AlphaFoldDB" id="A0A556AWI8"/>
<dbReference type="Pfam" id="PF01796">
    <property type="entry name" value="OB_ChsH2_C"/>
    <property type="match status" value="1"/>
</dbReference>
<reference evidence="2 3" key="1">
    <citation type="submission" date="2019-07" db="EMBL/GenBank/DDBJ databases">
        <title>Qingshengfaniella alkalisoli gen. nov., sp. nov., isolated from saline soil.</title>
        <authorList>
            <person name="Xu L."/>
            <person name="Huang X.-X."/>
            <person name="Sun J.-Q."/>
        </authorList>
    </citation>
    <scope>NUCLEOTIDE SEQUENCE [LARGE SCALE GENOMIC DNA]</scope>
    <source>
        <strain evidence="2 3">DSM 27279</strain>
    </source>
</reference>
<dbReference type="RefSeq" id="WP_143947273.1">
    <property type="nucleotide sequence ID" value="NZ_BAABMB010000001.1"/>
</dbReference>
<dbReference type="InterPro" id="IPR012340">
    <property type="entry name" value="NA-bd_OB-fold"/>
</dbReference>
<organism evidence="2 3">
    <name type="scientific">Verticiella sediminum</name>
    <dbReference type="NCBI Taxonomy" id="1247510"/>
    <lineage>
        <taxon>Bacteria</taxon>
        <taxon>Pseudomonadati</taxon>
        <taxon>Pseudomonadota</taxon>
        <taxon>Betaproteobacteria</taxon>
        <taxon>Burkholderiales</taxon>
        <taxon>Alcaligenaceae</taxon>
        <taxon>Verticiella</taxon>
    </lineage>
</organism>
<dbReference type="OrthoDB" id="8852883at2"/>
<dbReference type="Proteomes" id="UP000318405">
    <property type="component" value="Unassembled WGS sequence"/>
</dbReference>
<accession>A0A556AWI8</accession>
<proteinExistence type="predicted"/>
<dbReference type="EMBL" id="VLTJ01000010">
    <property type="protein sequence ID" value="TSH97318.1"/>
    <property type="molecule type" value="Genomic_DNA"/>
</dbReference>
<evidence type="ECO:0000313" key="2">
    <source>
        <dbReference type="EMBL" id="TSH97318.1"/>
    </source>
</evidence>
<gene>
    <name evidence="2" type="ORF">FOZ76_06200</name>
</gene>
<evidence type="ECO:0000259" key="1">
    <source>
        <dbReference type="Pfam" id="PF01796"/>
    </source>
</evidence>
<keyword evidence="3" id="KW-1185">Reference proteome</keyword>